<dbReference type="AlphaFoldDB" id="A0A1M6KFZ8"/>
<accession>A0A1M6KFZ8</accession>
<dbReference type="InterPro" id="IPR043732">
    <property type="entry name" value="DUF5675"/>
</dbReference>
<keyword evidence="3" id="KW-1185">Reference proteome</keyword>
<dbReference type="EMBL" id="FQYV01000020">
    <property type="protein sequence ID" value="SHJ57851.1"/>
    <property type="molecule type" value="Genomic_DNA"/>
</dbReference>
<evidence type="ECO:0000313" key="2">
    <source>
        <dbReference type="EMBL" id="SHJ57851.1"/>
    </source>
</evidence>
<dbReference type="Proteomes" id="UP000184172">
    <property type="component" value="Unassembled WGS sequence"/>
</dbReference>
<organism evidence="2 3">
    <name type="scientific">Aequorivita viscosa</name>
    <dbReference type="NCBI Taxonomy" id="797419"/>
    <lineage>
        <taxon>Bacteria</taxon>
        <taxon>Pseudomonadati</taxon>
        <taxon>Bacteroidota</taxon>
        <taxon>Flavobacteriia</taxon>
        <taxon>Flavobacteriales</taxon>
        <taxon>Flavobacteriaceae</taxon>
        <taxon>Aequorivita</taxon>
    </lineage>
</organism>
<sequence>MELTLTRVYKSGGTNGTLTLNGHFVCFTIELPWKENQKGVSCIPEGKYELKPRYSQKFKRHLEVLDVYKRSTILFHPANNALEELEGCIAPVMHLTGIGTGIYSRFALEKLLSVIYQARDRNEKITININSNRYEYLRQIQKTDT</sequence>
<proteinExistence type="predicted"/>
<dbReference type="Pfam" id="PF18925">
    <property type="entry name" value="DUF5675"/>
    <property type="match status" value="1"/>
</dbReference>
<protein>
    <recommendedName>
        <fullName evidence="1">DUF5675 domain-containing protein</fullName>
    </recommendedName>
</protein>
<dbReference type="RefSeq" id="WP_073219734.1">
    <property type="nucleotide sequence ID" value="NZ_FNNS01000020.1"/>
</dbReference>
<gene>
    <name evidence="2" type="ORF">SAMN04487908_12028</name>
</gene>
<reference evidence="3" key="1">
    <citation type="submission" date="2016-11" db="EMBL/GenBank/DDBJ databases">
        <authorList>
            <person name="Varghese N."/>
            <person name="Submissions S."/>
        </authorList>
    </citation>
    <scope>NUCLEOTIDE SEQUENCE [LARGE SCALE GENOMIC DNA]</scope>
    <source>
        <strain evidence="3">DSM 26349</strain>
    </source>
</reference>
<dbReference type="OrthoDB" id="707810at2"/>
<evidence type="ECO:0000259" key="1">
    <source>
        <dbReference type="Pfam" id="PF18925"/>
    </source>
</evidence>
<dbReference type="STRING" id="797419.SAMN05216556_12045"/>
<name>A0A1M6KFZ8_9FLAO</name>
<evidence type="ECO:0000313" key="3">
    <source>
        <dbReference type="Proteomes" id="UP000184172"/>
    </source>
</evidence>
<feature type="domain" description="DUF5675" evidence="1">
    <location>
        <begin position="4"/>
        <end position="116"/>
    </location>
</feature>